<evidence type="ECO:0000313" key="7">
    <source>
        <dbReference type="Proteomes" id="UP000262825"/>
    </source>
</evidence>
<dbReference type="InterPro" id="IPR030397">
    <property type="entry name" value="SEPARIN_core_dom"/>
</dbReference>
<evidence type="ECO:0000256" key="3">
    <source>
        <dbReference type="ARBA" id="ARBA00022801"/>
    </source>
</evidence>
<dbReference type="GO" id="GO:0004197">
    <property type="term" value="F:cysteine-type endopeptidase activity"/>
    <property type="evidence" value="ECO:0007669"/>
    <property type="project" value="InterPro"/>
</dbReference>
<dbReference type="Pfam" id="PF03568">
    <property type="entry name" value="Separin_C"/>
    <property type="match status" value="1"/>
</dbReference>
<evidence type="ECO:0000256" key="2">
    <source>
        <dbReference type="ARBA" id="ARBA00012489"/>
    </source>
</evidence>
<keyword evidence="4" id="KW-0159">Chromosome partition</keyword>
<dbReference type="VEuPathDB" id="FungiDB:SCODWIG_02845"/>
<dbReference type="PANTHER" id="PTHR12792">
    <property type="entry name" value="EXTRA SPINDLE POLES 1-RELATED"/>
    <property type="match status" value="1"/>
</dbReference>
<organism evidence="6 7">
    <name type="scientific">Saccharomycodes ludwigii</name>
    <dbReference type="NCBI Taxonomy" id="36035"/>
    <lineage>
        <taxon>Eukaryota</taxon>
        <taxon>Fungi</taxon>
        <taxon>Dikarya</taxon>
        <taxon>Ascomycota</taxon>
        <taxon>Saccharomycotina</taxon>
        <taxon>Saccharomycetes</taxon>
        <taxon>Saccharomycodales</taxon>
        <taxon>Saccharomycodaceae</taxon>
        <taxon>Saccharomycodes</taxon>
    </lineage>
</organism>
<evidence type="ECO:0000259" key="5">
    <source>
        <dbReference type="PROSITE" id="PS51700"/>
    </source>
</evidence>
<evidence type="ECO:0000313" key="6">
    <source>
        <dbReference type="EMBL" id="SSD61084.1"/>
    </source>
</evidence>
<proteinExistence type="predicted"/>
<comment type="catalytic activity">
    <reaction evidence="1">
        <text>All bonds known to be hydrolyzed by this endopeptidase have arginine in P1 and an acidic residue in P4. P6 is often occupied by an acidic residue or by a hydroxy-amino-acid residue, the phosphorylation of which enhances cleavage.</text>
        <dbReference type="EC" id="3.4.22.49"/>
    </reaction>
</comment>
<evidence type="ECO:0000256" key="4">
    <source>
        <dbReference type="ARBA" id="ARBA00022829"/>
    </source>
</evidence>
<name>A0A376B974_9ASCO</name>
<gene>
    <name evidence="6" type="ORF">SCODWIG_02845</name>
</gene>
<sequence>MNFQKRNLEDILKDKEEDYDQNANNINPINSINSIVDVDLHISKQRKIDLKNNVNNLTFVLPPPSFKDLLKKLEQLTNDGSGEQLISQHYHTTEARAIFNDFFQLCISKNLLSGMLEGIRLYLKYLLILLKHYNVYQSIIEDEILYLYNISSMNDLSSIEQILLADFNQYNKSFLGSIKILALQCILKRETAEANMKEESELIVQLFANDDRFFIRLNLKLKPGPLLKTIFHLIIKYKDIRVPLSLKILQYIEQFQLKFEDYTKSTTKTQFAQNIKFTNYPDWVKLYIPGYYQSYCKYFPKGPSLSLHEIYSKRRSLIQTANPDLRTVQEDDWHYKIKETLNKPLQDNLEMIYKYVERISFCGYYDKSTHLKDFDRIVLNINTNASKINKNDFNMVCKIIKRMEQFFLNHNDLKRVGNIINLSFNLYIILTFNDFLKEAVVMNLNVFSLVSKKENYEIWSKFHKFISCAYTGGLKLWIFEKIFNVFALFFDESLDCNCKFVIEYCVPLFKLIANTTNYSYVEFRKASELMLCLLYSQIAKVHNVPFANWSLLTQMLYQSLDSKTEISYLQIDVPIDKYDTLYREEVLIKCIYLIYLEMKKRSCLNLKKIYNIYTKKWLSTKVNENRCVNIIENKFLKTLLIYLEFNKFNHTIKKFCEVYKKYYPSNIQLLLTEYLLRSCNQLNSITFDVTLTKPAIHFNFTEKMSYYNTILSKYVYDEDLSQFLLAFSSKLPVETPELFDISNKNRLCAGDYIQVIMFNIHLYLANSYLQSKKNNYILALTNSKKVLVLCNSLVKKMSKLNQELRLQLTTALLYAFRTAITVSVHLGLVKECEFYVKQFYEMMWVMSDPIVTFELCHYSILFYKLLGEQAKHDFFLSHLLKISTSIDMEENVDAKCKFLYDTNMLGDLQQYCLETDPIKPCGIFKDWLLDLGSTRVNKFFQHDARYIFNDLVKDITDFIELAKEKLPYLKRIEGAVWFGQIEKYQTTRSFNVNSHANQDDEGKILKKILDIQAKISSTHNFDKMSFVLQKKTVDYVNWIISFIERWYKPLNFTSIITLEGLKNKTMRHEKELVLNDSDLDFDPKNMNKYARLSENFPNDFCGVNVFPSEYNVITLDVCGFTGDLVMEQFKHGVKRNIRLPTSRLSQFSSSPTFTFNNALKELKNIIDLSNETTSSGVTSNVVTKEDRRAWWKKRFSLDTKLHNLLKEIEIQCFGGFVGIFNNNVKDRESKEFAQYRKKFHTLLRKATPGYEKRYVPDDILELFLLLDLNVEHIDLLLQDLIQFIHNRAFHKREKKYNKMSPEDFLNNVKQIVSQFSGQVPSLLTSPKHIILVVKDLCHAVPWESCNFLRDKSVSRISSLCMLKHLLDKFGVDPVLDTNLDSLSVVLNPNGDLPRTENNFKDYFSDVNYIMVSVKPSPSDFQKLLMFSSLFIYIGHSGGEQYIKLKDIKKLDIISSSFLLGCSSAYMVPYKEFSNTGTVMAYILGGSPMIVGNLWDVTDKDIDRYSLEMFSKIGLLQENLGGKLTVAQAIADSRAVCKLRYLNGAAPIIYGLPFKVNFRKN</sequence>
<dbReference type="PANTHER" id="PTHR12792:SF0">
    <property type="entry name" value="SEPARIN"/>
    <property type="match status" value="1"/>
</dbReference>
<reference evidence="7" key="1">
    <citation type="submission" date="2018-06" db="EMBL/GenBank/DDBJ databases">
        <authorList>
            <person name="Guldener U."/>
        </authorList>
    </citation>
    <scope>NUCLEOTIDE SEQUENCE [LARGE SCALE GENOMIC DNA]</scope>
    <source>
        <strain evidence="7">UTAD17</strain>
    </source>
</reference>
<feature type="domain" description="Peptidase C50" evidence="5">
    <location>
        <begin position="1379"/>
        <end position="1472"/>
    </location>
</feature>
<dbReference type="GO" id="GO:0072686">
    <property type="term" value="C:mitotic spindle"/>
    <property type="evidence" value="ECO:0007669"/>
    <property type="project" value="TreeGrafter"/>
</dbReference>
<keyword evidence="3" id="KW-0378">Hydrolase</keyword>
<dbReference type="InterPro" id="IPR005314">
    <property type="entry name" value="Peptidase_C50"/>
</dbReference>
<protein>
    <recommendedName>
        <fullName evidence="2">separase</fullName>
        <ecNumber evidence="2">3.4.22.49</ecNumber>
    </recommendedName>
</protein>
<dbReference type="EMBL" id="UFAJ01000563">
    <property type="protein sequence ID" value="SSD61084.1"/>
    <property type="molecule type" value="Genomic_DNA"/>
</dbReference>
<accession>A0A376B974</accession>
<dbReference type="GO" id="GO:0051307">
    <property type="term" value="P:meiotic chromosome separation"/>
    <property type="evidence" value="ECO:0007669"/>
    <property type="project" value="TreeGrafter"/>
</dbReference>
<dbReference type="GO" id="GO:0005737">
    <property type="term" value="C:cytoplasm"/>
    <property type="evidence" value="ECO:0007669"/>
    <property type="project" value="TreeGrafter"/>
</dbReference>
<dbReference type="GO" id="GO:0005634">
    <property type="term" value="C:nucleus"/>
    <property type="evidence" value="ECO:0007669"/>
    <property type="project" value="InterPro"/>
</dbReference>
<keyword evidence="7" id="KW-1185">Reference proteome</keyword>
<dbReference type="PROSITE" id="PS51700">
    <property type="entry name" value="SEPARIN"/>
    <property type="match status" value="1"/>
</dbReference>
<dbReference type="GO" id="GO:0044732">
    <property type="term" value="C:mitotic spindle pole body"/>
    <property type="evidence" value="ECO:0007669"/>
    <property type="project" value="TreeGrafter"/>
</dbReference>
<dbReference type="EC" id="3.4.22.49" evidence="2"/>
<dbReference type="Proteomes" id="UP000262825">
    <property type="component" value="Unassembled WGS sequence"/>
</dbReference>
<dbReference type="GO" id="GO:0006508">
    <property type="term" value="P:proteolysis"/>
    <property type="evidence" value="ECO:0007669"/>
    <property type="project" value="InterPro"/>
</dbReference>
<evidence type="ECO:0000256" key="1">
    <source>
        <dbReference type="ARBA" id="ARBA00000451"/>
    </source>
</evidence>